<dbReference type="Proteomes" id="UP000324222">
    <property type="component" value="Unassembled WGS sequence"/>
</dbReference>
<keyword evidence="3" id="KW-1185">Reference proteome</keyword>
<gene>
    <name evidence="2" type="ORF">E2C01_003349</name>
</gene>
<organism evidence="2 3">
    <name type="scientific">Portunus trituberculatus</name>
    <name type="common">Swimming crab</name>
    <name type="synonym">Neptunus trituberculatus</name>
    <dbReference type="NCBI Taxonomy" id="210409"/>
    <lineage>
        <taxon>Eukaryota</taxon>
        <taxon>Metazoa</taxon>
        <taxon>Ecdysozoa</taxon>
        <taxon>Arthropoda</taxon>
        <taxon>Crustacea</taxon>
        <taxon>Multicrustacea</taxon>
        <taxon>Malacostraca</taxon>
        <taxon>Eumalacostraca</taxon>
        <taxon>Eucarida</taxon>
        <taxon>Decapoda</taxon>
        <taxon>Pleocyemata</taxon>
        <taxon>Brachyura</taxon>
        <taxon>Eubrachyura</taxon>
        <taxon>Portunoidea</taxon>
        <taxon>Portunidae</taxon>
        <taxon>Portuninae</taxon>
        <taxon>Portunus</taxon>
    </lineage>
</organism>
<protein>
    <submittedName>
        <fullName evidence="2">Uncharacterized protein</fullName>
    </submittedName>
</protein>
<accession>A0A5B7CMH9</accession>
<name>A0A5B7CMH9_PORTR</name>
<dbReference type="AlphaFoldDB" id="A0A5B7CMH9"/>
<dbReference type="EMBL" id="VSRR010000127">
    <property type="protein sequence ID" value="MPC10709.1"/>
    <property type="molecule type" value="Genomic_DNA"/>
</dbReference>
<sequence>MLRAEWGRQATPFTLAGPTPRSRPVILFSPRLQHQLRMHRESKSDSFLCKATVGIFSGYTAYPRPQLMATQPLLQEHHAERRK</sequence>
<evidence type="ECO:0000256" key="1">
    <source>
        <dbReference type="SAM" id="MobiDB-lite"/>
    </source>
</evidence>
<evidence type="ECO:0000313" key="2">
    <source>
        <dbReference type="EMBL" id="MPC10709.1"/>
    </source>
</evidence>
<feature type="region of interest" description="Disordered" evidence="1">
    <location>
        <begin position="1"/>
        <end position="21"/>
    </location>
</feature>
<proteinExistence type="predicted"/>
<evidence type="ECO:0000313" key="3">
    <source>
        <dbReference type="Proteomes" id="UP000324222"/>
    </source>
</evidence>
<reference evidence="2 3" key="1">
    <citation type="submission" date="2019-05" db="EMBL/GenBank/DDBJ databases">
        <title>Another draft genome of Portunus trituberculatus and its Hox gene families provides insights of decapod evolution.</title>
        <authorList>
            <person name="Jeong J.-H."/>
            <person name="Song I."/>
            <person name="Kim S."/>
            <person name="Choi T."/>
            <person name="Kim D."/>
            <person name="Ryu S."/>
            <person name="Kim W."/>
        </authorList>
    </citation>
    <scope>NUCLEOTIDE SEQUENCE [LARGE SCALE GENOMIC DNA]</scope>
    <source>
        <tissue evidence="2">Muscle</tissue>
    </source>
</reference>
<comment type="caution">
    <text evidence="2">The sequence shown here is derived from an EMBL/GenBank/DDBJ whole genome shotgun (WGS) entry which is preliminary data.</text>
</comment>